<sequence length="161" mass="18932">MEIKDEIVHVLTIVAFPLQIIAWICFASYRQEHLVLAVVLPVFLSLFAHCVYYLKAIMQREKIYLKHFFYFQVINGVSMWVVFIVKLFGYFYNWWLLLIPLFVQVGACVALYTHVRKTVTEDPTRQYNGPIPTNDQSGTYQNMPREFHAFPTEQKEGNGFL</sequence>
<evidence type="ECO:0000313" key="1">
    <source>
        <dbReference type="EnsemblMetazoa" id="PPA26820.1"/>
    </source>
</evidence>
<accession>A0A2A6BGX7</accession>
<dbReference type="AlphaFoldDB" id="A0A2A6BGX7"/>
<keyword evidence="2" id="KW-1185">Reference proteome</keyword>
<reference evidence="1" key="2">
    <citation type="submission" date="2022-06" db="UniProtKB">
        <authorList>
            <consortium name="EnsemblMetazoa"/>
        </authorList>
    </citation>
    <scope>IDENTIFICATION</scope>
    <source>
        <strain evidence="1">PS312</strain>
    </source>
</reference>
<gene>
    <name evidence="1" type="primary">WBGene00116374</name>
</gene>
<evidence type="ECO:0000313" key="2">
    <source>
        <dbReference type="Proteomes" id="UP000005239"/>
    </source>
</evidence>
<dbReference type="EnsemblMetazoa" id="PPA26820.1">
    <property type="protein sequence ID" value="PPA26820.1"/>
    <property type="gene ID" value="WBGene00116374"/>
</dbReference>
<reference evidence="2" key="1">
    <citation type="journal article" date="2008" name="Nat. Genet.">
        <title>The Pristionchus pacificus genome provides a unique perspective on nematode lifestyle and parasitism.</title>
        <authorList>
            <person name="Dieterich C."/>
            <person name="Clifton S.W."/>
            <person name="Schuster L.N."/>
            <person name="Chinwalla A."/>
            <person name="Delehaunty K."/>
            <person name="Dinkelacker I."/>
            <person name="Fulton L."/>
            <person name="Fulton R."/>
            <person name="Godfrey J."/>
            <person name="Minx P."/>
            <person name="Mitreva M."/>
            <person name="Roeseler W."/>
            <person name="Tian H."/>
            <person name="Witte H."/>
            <person name="Yang S.P."/>
            <person name="Wilson R.K."/>
            <person name="Sommer R.J."/>
        </authorList>
    </citation>
    <scope>NUCLEOTIDE SEQUENCE [LARGE SCALE GENOMIC DNA]</scope>
    <source>
        <strain evidence="2">PS312</strain>
    </source>
</reference>
<organism evidence="1 2">
    <name type="scientific">Pristionchus pacificus</name>
    <name type="common">Parasitic nematode worm</name>
    <dbReference type="NCBI Taxonomy" id="54126"/>
    <lineage>
        <taxon>Eukaryota</taxon>
        <taxon>Metazoa</taxon>
        <taxon>Ecdysozoa</taxon>
        <taxon>Nematoda</taxon>
        <taxon>Chromadorea</taxon>
        <taxon>Rhabditida</taxon>
        <taxon>Rhabditina</taxon>
        <taxon>Diplogasteromorpha</taxon>
        <taxon>Diplogasteroidea</taxon>
        <taxon>Neodiplogasteridae</taxon>
        <taxon>Pristionchus</taxon>
    </lineage>
</organism>
<protein>
    <submittedName>
        <fullName evidence="1">Uncharacterized protein</fullName>
    </submittedName>
</protein>
<name>A0A2A6BGX7_PRIPA</name>
<proteinExistence type="predicted"/>
<accession>A0A8R1UIA4</accession>
<dbReference type="Proteomes" id="UP000005239">
    <property type="component" value="Unassembled WGS sequence"/>
</dbReference>